<evidence type="ECO:0000313" key="4">
    <source>
        <dbReference type="Proteomes" id="UP000032633"/>
    </source>
</evidence>
<feature type="domain" description="AMP-binding enzyme C-terminal" evidence="2">
    <location>
        <begin position="401"/>
        <end position="483"/>
    </location>
</feature>
<protein>
    <recommendedName>
        <fullName evidence="5">AMP-dependent synthetase/ligase domain-containing protein</fullName>
    </recommendedName>
</protein>
<reference evidence="3 4" key="1">
    <citation type="journal article" date="2015" name="J. Biotechnol.">
        <title>Complete genome sequence of Paenibacillus beijingensis 7188(T) (=DSM 24997(T)), a novel rhizobacterium from jujube garden soil.</title>
        <authorList>
            <person name="Kwak Y."/>
            <person name="Shin J.H."/>
        </authorList>
    </citation>
    <scope>NUCLEOTIDE SEQUENCE [LARGE SCALE GENOMIC DNA]</scope>
    <source>
        <strain evidence="3 4">DSM 24997</strain>
    </source>
</reference>
<dbReference type="Pfam" id="PF13193">
    <property type="entry name" value="AMP-binding_C"/>
    <property type="match status" value="1"/>
</dbReference>
<dbReference type="SUPFAM" id="SSF56801">
    <property type="entry name" value="Acetyl-CoA synthetase-like"/>
    <property type="match status" value="1"/>
</dbReference>
<dbReference type="InterPro" id="IPR042099">
    <property type="entry name" value="ANL_N_sf"/>
</dbReference>
<evidence type="ECO:0000259" key="1">
    <source>
        <dbReference type="Pfam" id="PF00501"/>
    </source>
</evidence>
<dbReference type="EMBL" id="CP011058">
    <property type="protein sequence ID" value="AJY73847.1"/>
    <property type="molecule type" value="Genomic_DNA"/>
</dbReference>
<dbReference type="PATRIC" id="fig|1126833.4.peg.751"/>
<dbReference type="InterPro" id="IPR045851">
    <property type="entry name" value="AMP-bd_C_sf"/>
</dbReference>
<dbReference type="RefSeq" id="WP_045669282.1">
    <property type="nucleotide sequence ID" value="NZ_CP011058.1"/>
</dbReference>
<dbReference type="OrthoDB" id="9757771at2"/>
<dbReference type="Proteomes" id="UP000032633">
    <property type="component" value="Chromosome"/>
</dbReference>
<feature type="domain" description="AMP-dependent synthetase/ligase" evidence="1">
    <location>
        <begin position="9"/>
        <end position="351"/>
    </location>
</feature>
<dbReference type="Gene3D" id="3.40.50.12780">
    <property type="entry name" value="N-terminal domain of ligase-like"/>
    <property type="match status" value="1"/>
</dbReference>
<gene>
    <name evidence="3" type="ORF">VN24_03490</name>
</gene>
<sequence length="502" mass="56008">MDEVSKSIARWAAINPGRLAVIDEHAVISYGELHERAGRWAGALQEAGVTPGSGVMLLLPNRAEFIEVLVATIRTDVVPFVLNSQYTPEDILSLAAAAHTGLLITTRPLAGVMTFAREVPFQIWFVEDFDYDRYPSLEALPVRRRTEIVFFTSGTTGKPKGVAVSKALFDLALPAAGSGAEPLLQLLCRPLFFRAHMTAACNILQEGNTVVLSRQAEPGVWTNLIERHRIFFVSLGPSDLTRWLDHLEKGGGKFPPSVKHIMSTGAPLTHSLKKKLKKLLPHLRTTDLYGTSELSAIAMIDDDKWADKEGSCGRPAFFVNVKITDEHGRELPPREVGEVWVKSRYRMREYYQDPEATSRACAGDYVKTGDLGFLDEHGYLYLSGRKHDIINRSGFHFFPGEVENVLQDAPDVEEAVVLGMEHPEQTQEPVAVVRLRTQDRNDAEAETDKKRELLAHCESRLARYKVPSSIWFVGEIPLNAAGKADRRELAQWIAKQKDGTFR</sequence>
<dbReference type="STRING" id="1126833.VN24_03490"/>
<dbReference type="AlphaFoldDB" id="A0A0D5NFU3"/>
<evidence type="ECO:0008006" key="5">
    <source>
        <dbReference type="Google" id="ProtNLM"/>
    </source>
</evidence>
<dbReference type="InterPro" id="IPR025110">
    <property type="entry name" value="AMP-bd_C"/>
</dbReference>
<dbReference type="InterPro" id="IPR050237">
    <property type="entry name" value="ATP-dep_AMP-bd_enzyme"/>
</dbReference>
<dbReference type="Gene3D" id="3.30.300.30">
    <property type="match status" value="1"/>
</dbReference>
<dbReference type="KEGG" id="pbj:VN24_03490"/>
<evidence type="ECO:0000259" key="2">
    <source>
        <dbReference type="Pfam" id="PF13193"/>
    </source>
</evidence>
<dbReference type="InterPro" id="IPR000873">
    <property type="entry name" value="AMP-dep_synth/lig_dom"/>
</dbReference>
<keyword evidence="4" id="KW-1185">Reference proteome</keyword>
<evidence type="ECO:0000313" key="3">
    <source>
        <dbReference type="EMBL" id="AJY73847.1"/>
    </source>
</evidence>
<dbReference type="GO" id="GO:0016878">
    <property type="term" value="F:acid-thiol ligase activity"/>
    <property type="evidence" value="ECO:0007669"/>
    <property type="project" value="UniProtKB-ARBA"/>
</dbReference>
<organism evidence="3 4">
    <name type="scientific">Paenibacillus beijingensis</name>
    <dbReference type="NCBI Taxonomy" id="1126833"/>
    <lineage>
        <taxon>Bacteria</taxon>
        <taxon>Bacillati</taxon>
        <taxon>Bacillota</taxon>
        <taxon>Bacilli</taxon>
        <taxon>Bacillales</taxon>
        <taxon>Paenibacillaceae</taxon>
        <taxon>Paenibacillus</taxon>
    </lineage>
</organism>
<reference evidence="4" key="2">
    <citation type="submission" date="2015-03" db="EMBL/GenBank/DDBJ databases">
        <title>Genome sequence of Paenibacillus beijingensis strain DSM 24997T.</title>
        <authorList>
            <person name="Kwak Y."/>
            <person name="Shin J.-H."/>
        </authorList>
    </citation>
    <scope>NUCLEOTIDE SEQUENCE [LARGE SCALE GENOMIC DNA]</scope>
    <source>
        <strain evidence="4">DSM 24997</strain>
    </source>
</reference>
<dbReference type="Pfam" id="PF00501">
    <property type="entry name" value="AMP-binding"/>
    <property type="match status" value="1"/>
</dbReference>
<dbReference type="HOGENOM" id="CLU_000022_59_0_9"/>
<name>A0A0D5NFU3_9BACL</name>
<accession>A0A0D5NFU3</accession>
<dbReference type="PANTHER" id="PTHR43767">
    <property type="entry name" value="LONG-CHAIN-FATTY-ACID--COA LIGASE"/>
    <property type="match status" value="1"/>
</dbReference>
<dbReference type="PANTHER" id="PTHR43767:SF1">
    <property type="entry name" value="NONRIBOSOMAL PEPTIDE SYNTHASE PES1 (EUROFUNG)-RELATED"/>
    <property type="match status" value="1"/>
</dbReference>
<proteinExistence type="predicted"/>